<evidence type="ECO:0000313" key="3">
    <source>
        <dbReference type="Proteomes" id="UP001432027"/>
    </source>
</evidence>
<sequence>MIRIIIISLIVCVHQVAGVPTPQTPQIVNSENIVSQKDVFFMVMMPGKETVTVDDQESLKAILRGKQIKAFYKAGLKMPSDATLNMLHSGYGYSDLQSLPTGNRKRSIGKNIESAIPLLSKNERASKKHMKVFGPFTRDQLTEAAARAAEHTTINV</sequence>
<comment type="caution">
    <text evidence="2">The sequence shown here is derived from an EMBL/GenBank/DDBJ whole genome shotgun (WGS) entry which is preliminary data.</text>
</comment>
<evidence type="ECO:0000313" key="2">
    <source>
        <dbReference type="EMBL" id="GMT02943.1"/>
    </source>
</evidence>
<protein>
    <submittedName>
        <fullName evidence="2">Uncharacterized protein</fullName>
    </submittedName>
</protein>
<keyword evidence="3" id="KW-1185">Reference proteome</keyword>
<feature type="signal peptide" evidence="1">
    <location>
        <begin position="1"/>
        <end position="18"/>
    </location>
</feature>
<keyword evidence="1" id="KW-0732">Signal</keyword>
<evidence type="ECO:0000256" key="1">
    <source>
        <dbReference type="SAM" id="SignalP"/>
    </source>
</evidence>
<dbReference type="AlphaFoldDB" id="A0AAV5U8G3"/>
<dbReference type="Proteomes" id="UP001432027">
    <property type="component" value="Unassembled WGS sequence"/>
</dbReference>
<proteinExistence type="predicted"/>
<reference evidence="2" key="1">
    <citation type="submission" date="2023-10" db="EMBL/GenBank/DDBJ databases">
        <title>Genome assembly of Pristionchus species.</title>
        <authorList>
            <person name="Yoshida K."/>
            <person name="Sommer R.J."/>
        </authorList>
    </citation>
    <scope>NUCLEOTIDE SEQUENCE</scope>
    <source>
        <strain evidence="2">RS0144</strain>
    </source>
</reference>
<gene>
    <name evidence="2" type="ORF">PENTCL1PPCAC_25117</name>
</gene>
<dbReference type="EMBL" id="BTSX01000006">
    <property type="protein sequence ID" value="GMT02943.1"/>
    <property type="molecule type" value="Genomic_DNA"/>
</dbReference>
<name>A0AAV5U8G3_9BILA</name>
<feature type="chain" id="PRO_5043439558" evidence="1">
    <location>
        <begin position="19"/>
        <end position="156"/>
    </location>
</feature>
<accession>A0AAV5U8G3</accession>
<organism evidence="2 3">
    <name type="scientific">Pristionchus entomophagus</name>
    <dbReference type="NCBI Taxonomy" id="358040"/>
    <lineage>
        <taxon>Eukaryota</taxon>
        <taxon>Metazoa</taxon>
        <taxon>Ecdysozoa</taxon>
        <taxon>Nematoda</taxon>
        <taxon>Chromadorea</taxon>
        <taxon>Rhabditida</taxon>
        <taxon>Rhabditina</taxon>
        <taxon>Diplogasteromorpha</taxon>
        <taxon>Diplogasteroidea</taxon>
        <taxon>Neodiplogasteridae</taxon>
        <taxon>Pristionchus</taxon>
    </lineage>
</organism>